<name>A0A0D8HJY7_9ACTN</name>
<dbReference type="AlphaFoldDB" id="A0A0D8HJY7"/>
<dbReference type="SUPFAM" id="SSF74982">
    <property type="entry name" value="Small protein B (SmpB)"/>
    <property type="match status" value="1"/>
</dbReference>
<evidence type="ECO:0000313" key="4">
    <source>
        <dbReference type="EMBL" id="KJF17396.1"/>
    </source>
</evidence>
<sequence length="167" mass="19032">MSKKKSSAVDRISAGTRNIAQNKRARHEYEILEELECGIELKGSEVKSLREGKAQLQDAFGRIITGELWIFQMNIAKYDYSNGFGQFDPTRPRKLLAHRDEIDELTGKLQQKSLTLIPLSMYFHGGHVKLKIGLAKGKKLYDKRRDLAAKDAKRDAAREMVSLRKGR</sequence>
<dbReference type="Gene3D" id="2.40.280.10">
    <property type="match status" value="1"/>
</dbReference>
<proteinExistence type="inferred from homology"/>
<dbReference type="GO" id="GO:0003723">
    <property type="term" value="F:RNA binding"/>
    <property type="evidence" value="ECO:0007669"/>
    <property type="project" value="UniProtKB-UniRule"/>
</dbReference>
<comment type="subcellular location">
    <subcellularLocation>
        <location evidence="3">Cytoplasm</location>
    </subcellularLocation>
    <text evidence="3">The tmRNA-SmpB complex associates with stalled 70S ribosomes.</text>
</comment>
<dbReference type="InterPro" id="IPR020081">
    <property type="entry name" value="SsrA-bd_prot_CS"/>
</dbReference>
<keyword evidence="2 3" id="KW-0694">RNA-binding</keyword>
<dbReference type="NCBIfam" id="TIGR00086">
    <property type="entry name" value="smpB"/>
    <property type="match status" value="1"/>
</dbReference>
<evidence type="ECO:0000313" key="5">
    <source>
        <dbReference type="Proteomes" id="UP000032360"/>
    </source>
</evidence>
<dbReference type="Proteomes" id="UP000032360">
    <property type="component" value="Unassembled WGS sequence"/>
</dbReference>
<dbReference type="GO" id="GO:0070929">
    <property type="term" value="P:trans-translation"/>
    <property type="evidence" value="ECO:0007669"/>
    <property type="project" value="UniProtKB-UniRule"/>
</dbReference>
<keyword evidence="5" id="KW-1185">Reference proteome</keyword>
<dbReference type="OrthoDB" id="9805462at2"/>
<protein>
    <recommendedName>
        <fullName evidence="3">SsrA-binding protein</fullName>
    </recommendedName>
    <alternativeName>
        <fullName evidence="3">Small protein B</fullName>
    </alternativeName>
</protein>
<comment type="similarity">
    <text evidence="3">Belongs to the SmpB family.</text>
</comment>
<organism evidence="4 5">
    <name type="scientific">Acidithrix ferrooxidans</name>
    <dbReference type="NCBI Taxonomy" id="1280514"/>
    <lineage>
        <taxon>Bacteria</taxon>
        <taxon>Bacillati</taxon>
        <taxon>Actinomycetota</taxon>
        <taxon>Acidimicrobiia</taxon>
        <taxon>Acidimicrobiales</taxon>
        <taxon>Acidimicrobiaceae</taxon>
        <taxon>Acidithrix</taxon>
    </lineage>
</organism>
<evidence type="ECO:0000256" key="1">
    <source>
        <dbReference type="ARBA" id="ARBA00022490"/>
    </source>
</evidence>
<evidence type="ECO:0000256" key="3">
    <source>
        <dbReference type="HAMAP-Rule" id="MF_00023"/>
    </source>
</evidence>
<dbReference type="GO" id="GO:0005829">
    <property type="term" value="C:cytosol"/>
    <property type="evidence" value="ECO:0007669"/>
    <property type="project" value="TreeGrafter"/>
</dbReference>
<dbReference type="PROSITE" id="PS01317">
    <property type="entry name" value="SSRP"/>
    <property type="match status" value="1"/>
</dbReference>
<dbReference type="InterPro" id="IPR000037">
    <property type="entry name" value="SsrA-bd_prot"/>
</dbReference>
<comment type="function">
    <text evidence="3">Required for rescue of stalled ribosomes mediated by trans-translation. Binds to transfer-messenger RNA (tmRNA), required for stable association of tmRNA with ribosomes. tmRNA and SmpB together mimic tRNA shape, replacing the anticodon stem-loop with SmpB. tmRNA is encoded by the ssrA gene; the 2 termini fold to resemble tRNA(Ala) and it encodes a 'tag peptide', a short internal open reading frame. During trans-translation Ala-aminoacylated tmRNA acts like a tRNA, entering the A-site of stalled ribosomes, displacing the stalled mRNA. The ribosome then switches to translate the ORF on the tmRNA; the nascent peptide is terminated with the 'tag peptide' encoded by the tmRNA and targeted for degradation. The ribosome is freed to recommence translation, which seems to be the essential function of trans-translation.</text>
</comment>
<dbReference type="GO" id="GO:0070930">
    <property type="term" value="P:trans-translation-dependent protein tagging"/>
    <property type="evidence" value="ECO:0007669"/>
    <property type="project" value="TreeGrafter"/>
</dbReference>
<comment type="caution">
    <text evidence="4">The sequence shown here is derived from an EMBL/GenBank/DDBJ whole genome shotgun (WGS) entry which is preliminary data.</text>
</comment>
<gene>
    <name evidence="3 4" type="primary">smpB</name>
    <name evidence="4" type="ORF">AXFE_17490</name>
</gene>
<dbReference type="RefSeq" id="WP_052605440.1">
    <property type="nucleotide sequence ID" value="NZ_JXYS01000044.1"/>
</dbReference>
<dbReference type="NCBIfam" id="NF003843">
    <property type="entry name" value="PRK05422.1"/>
    <property type="match status" value="1"/>
</dbReference>
<dbReference type="STRING" id="1280514.AXFE_17490"/>
<dbReference type="PATRIC" id="fig|1280514.3.peg.2298"/>
<dbReference type="HAMAP" id="MF_00023">
    <property type="entry name" value="SmpB"/>
    <property type="match status" value="1"/>
</dbReference>
<keyword evidence="1 3" id="KW-0963">Cytoplasm</keyword>
<accession>A0A0D8HJY7</accession>
<dbReference type="InterPro" id="IPR023620">
    <property type="entry name" value="SmpB"/>
</dbReference>
<dbReference type="PANTHER" id="PTHR30308">
    <property type="entry name" value="TMRNA-BINDING COMPONENT OF TRANS-TRANSLATION TAGGING COMPLEX"/>
    <property type="match status" value="1"/>
</dbReference>
<evidence type="ECO:0000256" key="2">
    <source>
        <dbReference type="ARBA" id="ARBA00022884"/>
    </source>
</evidence>
<reference evidence="4 5" key="1">
    <citation type="submission" date="2015-01" db="EMBL/GenBank/DDBJ databases">
        <title>Draft genome of the acidophilic iron oxidizer Acidithrix ferrooxidans strain Py-F3.</title>
        <authorList>
            <person name="Poehlein A."/>
            <person name="Eisen S."/>
            <person name="Schloemann M."/>
            <person name="Johnson B.D."/>
            <person name="Daniel R."/>
            <person name="Muehling M."/>
        </authorList>
    </citation>
    <scope>NUCLEOTIDE SEQUENCE [LARGE SCALE GENOMIC DNA]</scope>
    <source>
        <strain evidence="4 5">Py-F3</strain>
    </source>
</reference>
<dbReference type="Pfam" id="PF01668">
    <property type="entry name" value="SmpB"/>
    <property type="match status" value="1"/>
</dbReference>
<dbReference type="PANTHER" id="PTHR30308:SF2">
    <property type="entry name" value="SSRA-BINDING PROTEIN"/>
    <property type="match status" value="1"/>
</dbReference>
<dbReference type="EMBL" id="JXYS01000044">
    <property type="protein sequence ID" value="KJF17396.1"/>
    <property type="molecule type" value="Genomic_DNA"/>
</dbReference>